<accession>I4B0X6</accession>
<evidence type="ECO:0000313" key="2">
    <source>
        <dbReference type="EMBL" id="AFM10933.1"/>
    </source>
</evidence>
<dbReference type="SUPFAM" id="SSF81343">
    <property type="entry name" value="Fumarate reductase respiratory complex transmembrane subunits"/>
    <property type="match status" value="1"/>
</dbReference>
<dbReference type="Proteomes" id="UP000006048">
    <property type="component" value="Chromosome"/>
</dbReference>
<keyword evidence="1" id="KW-0472">Membrane</keyword>
<evidence type="ECO:0000313" key="3">
    <source>
        <dbReference type="Proteomes" id="UP000006048"/>
    </source>
</evidence>
<dbReference type="NCBIfam" id="TIGR02046">
    <property type="entry name" value="sdhC_b558_fam"/>
    <property type="match status" value="1"/>
</dbReference>
<sequence>MPGPGKASYRVGLFLFSQHLNHPRWRMSQATAASPFLLATSLGKKYLMALSGLFLVSFLPVHLAGNFLLFKNDGGAAFDAYSVFMSTSPIIRVLEVTLVLGFAVHIIDALLLTLRNRSARPVGYKGGKGGRSALFSTYMGVTGSIILIYLIIHINSFTLKHRIYEPDNLAFYHTVKSAFETQWGGFYAWFYVAAMLLMGFHLNHGFSSAFQSLGLNHRKYTPLIKKIGLLYSIAIPVGFASIPVFFQLRYLNLF</sequence>
<organism evidence="2 3">
    <name type="scientific">Turneriella parva (strain ATCC BAA-1111 / DSM 21527 / NCTC 11395 / H)</name>
    <name type="common">Leptospira parva</name>
    <dbReference type="NCBI Taxonomy" id="869212"/>
    <lineage>
        <taxon>Bacteria</taxon>
        <taxon>Pseudomonadati</taxon>
        <taxon>Spirochaetota</taxon>
        <taxon>Spirochaetia</taxon>
        <taxon>Leptospirales</taxon>
        <taxon>Leptospiraceae</taxon>
        <taxon>Turneriella</taxon>
    </lineage>
</organism>
<dbReference type="EMBL" id="CP002959">
    <property type="protein sequence ID" value="AFM10933.1"/>
    <property type="molecule type" value="Genomic_DNA"/>
</dbReference>
<dbReference type="InterPro" id="IPR011138">
    <property type="entry name" value="Cytochrome_b-558"/>
</dbReference>
<reference evidence="2 3" key="1">
    <citation type="submission" date="2012-06" db="EMBL/GenBank/DDBJ databases">
        <title>The complete chromosome of genome of Turneriella parva DSM 21527.</title>
        <authorList>
            <consortium name="US DOE Joint Genome Institute (JGI-PGF)"/>
            <person name="Lucas S."/>
            <person name="Han J."/>
            <person name="Lapidus A."/>
            <person name="Bruce D."/>
            <person name="Goodwin L."/>
            <person name="Pitluck S."/>
            <person name="Peters L."/>
            <person name="Kyrpides N."/>
            <person name="Mavromatis K."/>
            <person name="Ivanova N."/>
            <person name="Mikhailova N."/>
            <person name="Chertkov O."/>
            <person name="Detter J.C."/>
            <person name="Tapia R."/>
            <person name="Han C."/>
            <person name="Land M."/>
            <person name="Hauser L."/>
            <person name="Markowitz V."/>
            <person name="Cheng J.-F."/>
            <person name="Hugenholtz P."/>
            <person name="Woyke T."/>
            <person name="Wu D."/>
            <person name="Gronow S."/>
            <person name="Wellnitz S."/>
            <person name="Brambilla E."/>
            <person name="Klenk H.-P."/>
            <person name="Eisen J.A."/>
        </authorList>
    </citation>
    <scope>NUCLEOTIDE SEQUENCE [LARGE SCALE GENOMIC DNA]</scope>
    <source>
        <strain evidence="3">ATCC BAA-1111 / DSM 21527 / NCTC 11395 / H</strain>
    </source>
</reference>
<keyword evidence="1" id="KW-0812">Transmembrane</keyword>
<dbReference type="GO" id="GO:0008177">
    <property type="term" value="F:succinate dehydrogenase (quinone) activity"/>
    <property type="evidence" value="ECO:0007669"/>
    <property type="project" value="UniProtKB-EC"/>
</dbReference>
<feature type="transmembrane region" description="Helical" evidence="1">
    <location>
        <begin position="186"/>
        <end position="206"/>
    </location>
</feature>
<protein>
    <submittedName>
        <fullName evidence="2">Succinate dehydrogenase subunit C</fullName>
        <ecNumber evidence="2">1.3.5.1</ecNumber>
    </submittedName>
</protein>
<feature type="transmembrane region" description="Helical" evidence="1">
    <location>
        <begin position="133"/>
        <end position="152"/>
    </location>
</feature>
<keyword evidence="2" id="KW-0560">Oxidoreductase</keyword>
<feature type="transmembrane region" description="Helical" evidence="1">
    <location>
        <begin position="227"/>
        <end position="246"/>
    </location>
</feature>
<dbReference type="KEGG" id="tpx:Turpa_0273"/>
<keyword evidence="1" id="KW-1133">Transmembrane helix</keyword>
<dbReference type="HOGENOM" id="CLU_077968_0_1_12"/>
<feature type="transmembrane region" description="Helical" evidence="1">
    <location>
        <begin position="46"/>
        <end position="70"/>
    </location>
</feature>
<dbReference type="GO" id="GO:0016020">
    <property type="term" value="C:membrane"/>
    <property type="evidence" value="ECO:0007669"/>
    <property type="project" value="InterPro"/>
</dbReference>
<gene>
    <name evidence="2" type="ordered locus">Turpa_0273</name>
</gene>
<name>I4B0X6_TURPD</name>
<evidence type="ECO:0000256" key="1">
    <source>
        <dbReference type="SAM" id="Phobius"/>
    </source>
</evidence>
<dbReference type="PATRIC" id="fig|869212.3.peg.234"/>
<proteinExistence type="predicted"/>
<dbReference type="InterPro" id="IPR034804">
    <property type="entry name" value="SQR/QFR_C/D"/>
</dbReference>
<keyword evidence="3" id="KW-1185">Reference proteome</keyword>
<dbReference type="AlphaFoldDB" id="I4B0X6"/>
<dbReference type="CDD" id="cd03498">
    <property type="entry name" value="SQR_TypeB_2_TM"/>
    <property type="match status" value="1"/>
</dbReference>
<dbReference type="Gene3D" id="1.20.1300.10">
    <property type="entry name" value="Fumarate reductase/succinate dehydrogenase, transmembrane subunit"/>
    <property type="match status" value="1"/>
</dbReference>
<dbReference type="EC" id="1.3.5.1" evidence="2"/>
<feature type="transmembrane region" description="Helical" evidence="1">
    <location>
        <begin position="90"/>
        <end position="112"/>
    </location>
</feature>
<dbReference type="STRING" id="869212.Turpa_0273"/>